<proteinExistence type="predicted"/>
<name>A0ACC6UV96_STRAO</name>
<evidence type="ECO:0000313" key="1">
    <source>
        <dbReference type="EMBL" id="MEY9815030.1"/>
    </source>
</evidence>
<dbReference type="EMBL" id="JBGCBD010000002">
    <property type="protein sequence ID" value="MEY9815030.1"/>
    <property type="molecule type" value="Genomic_DNA"/>
</dbReference>
<keyword evidence="2" id="KW-1185">Reference proteome</keyword>
<dbReference type="Proteomes" id="UP001565447">
    <property type="component" value="Unassembled WGS sequence"/>
</dbReference>
<organism evidence="1 2">
    <name type="scientific">Streptomyces albogriseolus</name>
    <dbReference type="NCBI Taxonomy" id="1887"/>
    <lineage>
        <taxon>Bacteria</taxon>
        <taxon>Bacillati</taxon>
        <taxon>Actinomycetota</taxon>
        <taxon>Actinomycetes</taxon>
        <taxon>Kitasatosporales</taxon>
        <taxon>Streptomycetaceae</taxon>
        <taxon>Streptomyces</taxon>
        <taxon>Streptomyces albogriseolus group</taxon>
    </lineage>
</organism>
<sequence length="273" mass="30064">MRCSARRRSCPRTRPSATRRENPCRTKPSRSARSIVSAARVRTVGSLSRRQAHSLVLDQPIATARPQSDPEPPLPGVEQFRTASGRVDFVEFRKRHPAGAPITGNHLPHRRLPLRISLVFRSSSRSTQERPIRTSPQSRAKGDRKAPHPAIDTPSASPYSPFRPTNIERYTEQTIAHIGSSVGQEPPPTRLDPGPWSNSTRRPPVPPLIAAFRTSAPARTQKRNPMGSITRRHTMPSPPGPRTRPTWRVMALSTSSAPPAHGVRRTPASPAGP</sequence>
<protein>
    <submittedName>
        <fullName evidence="1">Uncharacterized protein</fullName>
    </submittedName>
</protein>
<gene>
    <name evidence="1" type="ORF">RKD21_005287</name>
</gene>
<reference evidence="1" key="1">
    <citation type="submission" date="2024-07" db="EMBL/GenBank/DDBJ databases">
        <title>Genome sequencing of plant associated microbes to promote plant fitness in Sorghum bicolor and Oryza sativa.</title>
        <authorList>
            <person name="Coleman-Derr D."/>
        </authorList>
    </citation>
    <scope>NUCLEOTIDE SEQUENCE</scope>
    <source>
        <strain evidence="1">SAI-173</strain>
    </source>
</reference>
<evidence type="ECO:0000313" key="2">
    <source>
        <dbReference type="Proteomes" id="UP001565447"/>
    </source>
</evidence>
<accession>A0ACC6UV96</accession>
<comment type="caution">
    <text evidence="1">The sequence shown here is derived from an EMBL/GenBank/DDBJ whole genome shotgun (WGS) entry which is preliminary data.</text>
</comment>